<evidence type="ECO:0000256" key="4">
    <source>
        <dbReference type="ARBA" id="ARBA00022723"/>
    </source>
</evidence>
<gene>
    <name evidence="7" type="ORF">AALO17_16080</name>
</gene>
<comment type="cofactor">
    <cofactor evidence="1">
        <name>thiamine diphosphate</name>
        <dbReference type="ChEBI" id="CHEBI:58937"/>
    </cofactor>
</comment>
<dbReference type="SUPFAM" id="SSF52518">
    <property type="entry name" value="Thiamin diphosphate-binding fold (THDP-binding)"/>
    <property type="match status" value="1"/>
</dbReference>
<name>A0A140DVR5_9FIRM</name>
<evidence type="ECO:0000256" key="1">
    <source>
        <dbReference type="ARBA" id="ARBA00001964"/>
    </source>
</evidence>
<accession>A0A140DVR5</accession>
<dbReference type="Proteomes" id="UP000069771">
    <property type="component" value="Chromosome"/>
</dbReference>
<reference evidence="7 8" key="1">
    <citation type="journal article" date="2016" name="Gut Pathog.">
        <title>Whole genome sequencing of "Faecalibaculum rodentium" ALO17, isolated from C57BL/6J laboratory mouse feces.</title>
        <authorList>
            <person name="Lim S."/>
            <person name="Chang D.H."/>
            <person name="Ahn S."/>
            <person name="Kim B.C."/>
        </authorList>
    </citation>
    <scope>NUCLEOTIDE SEQUENCE [LARGE SCALE GENOMIC DNA]</scope>
    <source>
        <strain evidence="7 8">Alo17</strain>
    </source>
</reference>
<dbReference type="PANTHER" id="PTHR47514:SF1">
    <property type="entry name" value="TRANSKETOLASE N-TERMINAL SECTION-RELATED"/>
    <property type="match status" value="1"/>
</dbReference>
<dbReference type="PROSITE" id="PS00801">
    <property type="entry name" value="TRANSKETOLASE_1"/>
    <property type="match status" value="1"/>
</dbReference>
<dbReference type="EMBL" id="CP011391">
    <property type="protein sequence ID" value="AMK54742.1"/>
    <property type="molecule type" value="Genomic_DNA"/>
</dbReference>
<dbReference type="PANTHER" id="PTHR47514">
    <property type="entry name" value="TRANSKETOLASE N-TERMINAL SECTION-RELATED"/>
    <property type="match status" value="1"/>
</dbReference>
<dbReference type="STRING" id="1702221.AALO17_16080"/>
<evidence type="ECO:0000256" key="5">
    <source>
        <dbReference type="ARBA" id="ARBA00023052"/>
    </source>
</evidence>
<keyword evidence="4" id="KW-0479">Metal-binding</keyword>
<evidence type="ECO:0000313" key="8">
    <source>
        <dbReference type="Proteomes" id="UP000069771"/>
    </source>
</evidence>
<dbReference type="Gene3D" id="3.40.50.970">
    <property type="match status" value="1"/>
</dbReference>
<feature type="domain" description="Transketolase N-terminal" evidence="6">
    <location>
        <begin position="16"/>
        <end position="255"/>
    </location>
</feature>
<dbReference type="InterPro" id="IPR005474">
    <property type="entry name" value="Transketolase_N"/>
</dbReference>
<dbReference type="CDD" id="cd02012">
    <property type="entry name" value="TPP_TK"/>
    <property type="match status" value="1"/>
</dbReference>
<dbReference type="AlphaFoldDB" id="A0A140DVR5"/>
<keyword evidence="3" id="KW-0808">Transferase</keyword>
<dbReference type="InterPro" id="IPR049557">
    <property type="entry name" value="Transketolase_CS"/>
</dbReference>
<dbReference type="InterPro" id="IPR029061">
    <property type="entry name" value="THDP-binding"/>
</dbReference>
<evidence type="ECO:0000313" key="7">
    <source>
        <dbReference type="EMBL" id="AMK54742.1"/>
    </source>
</evidence>
<dbReference type="GO" id="GO:0046872">
    <property type="term" value="F:metal ion binding"/>
    <property type="evidence" value="ECO:0007669"/>
    <property type="project" value="UniProtKB-KW"/>
</dbReference>
<dbReference type="OrthoDB" id="8732661at2"/>
<keyword evidence="5" id="KW-0786">Thiamine pyrophosphate</keyword>
<protein>
    <recommendedName>
        <fullName evidence="6">Transketolase N-terminal domain-containing protein</fullName>
    </recommendedName>
</protein>
<dbReference type="Pfam" id="PF00456">
    <property type="entry name" value="Transketolase_N"/>
    <property type="match status" value="1"/>
</dbReference>
<evidence type="ECO:0000256" key="2">
    <source>
        <dbReference type="ARBA" id="ARBA00007131"/>
    </source>
</evidence>
<evidence type="ECO:0000256" key="3">
    <source>
        <dbReference type="ARBA" id="ARBA00022679"/>
    </source>
</evidence>
<keyword evidence="8" id="KW-1185">Reference proteome</keyword>
<dbReference type="KEGG" id="fro:AALO17_16080"/>
<dbReference type="GO" id="GO:0016740">
    <property type="term" value="F:transferase activity"/>
    <property type="evidence" value="ECO:0007669"/>
    <property type="project" value="UniProtKB-KW"/>
</dbReference>
<organism evidence="7 8">
    <name type="scientific">Faecalibaculum rodentium</name>
    <dbReference type="NCBI Taxonomy" id="1702221"/>
    <lineage>
        <taxon>Bacteria</taxon>
        <taxon>Bacillati</taxon>
        <taxon>Bacillota</taxon>
        <taxon>Erysipelotrichia</taxon>
        <taxon>Erysipelotrichales</taxon>
        <taxon>Erysipelotrichaceae</taxon>
        <taxon>Faecalibaculum</taxon>
    </lineage>
</organism>
<evidence type="ECO:0000259" key="6">
    <source>
        <dbReference type="Pfam" id="PF00456"/>
    </source>
</evidence>
<sequence length="267" mass="28975">MNMHLLDSHSRQARRNIVEMVAAAGSGHPGGSLSCTDILTWLYDSRIDLKRPDRDRLVLSKGHAAPALYAQLAVHDRITRDEMLTLRRLGSPLQGHPNMEDLPDVDMSTGSLGQGLSAAVGMAWADRYKGSERRVWCVCGDGELEEGQIWEAAMAAGKFSLGNLTLFVDLNGLQIAGAVSEIGGDNQYGKALQAFGWQVLEIDGHDFAQIEQAVLEAEADSRPTAILCHTVKGKGVSFMENQAGWHGKAPNAMQLQEALIQLEETGK</sequence>
<dbReference type="PATRIC" id="fig|1702221.3.peg.1565"/>
<comment type="similarity">
    <text evidence="2">Belongs to the transketolase family.</text>
</comment>
<proteinExistence type="inferred from homology"/>